<sequence>MAGWLSLMVIIAVAGREATRELAVFQIMEMRSLIGLVMLWPLVHAGGGLAAMKSLRWPQHALRNAVHYAAQYGWFVALTLIPLAQVVAIEFTMPIWTALLAIAFLGERMNAWKALAIALGLVGVALIVRPAASAISAGQLIALAAALGFAVSVTLTKSLTRTESAVRIIFWMLVVQSLLGLLPALAVWRWPSPPVWGWVVVIAFCGTFSHYCMTRAMRHAEATVVVPMDFLRVPLTALAGWLVYAERIDALTVLGTALILGANLLNLRRSAPKA</sequence>
<feature type="transmembrane region" description="Helical" evidence="5">
    <location>
        <begin position="168"/>
        <end position="189"/>
    </location>
</feature>
<organism evidence="7 8">
    <name type="scientific">Pseudaquabacterium terrae</name>
    <dbReference type="NCBI Taxonomy" id="2732868"/>
    <lineage>
        <taxon>Bacteria</taxon>
        <taxon>Pseudomonadati</taxon>
        <taxon>Pseudomonadota</taxon>
        <taxon>Betaproteobacteria</taxon>
        <taxon>Burkholderiales</taxon>
        <taxon>Sphaerotilaceae</taxon>
        <taxon>Pseudaquabacterium</taxon>
    </lineage>
</organism>
<dbReference type="SUPFAM" id="SSF103481">
    <property type="entry name" value="Multidrug resistance efflux transporter EmrE"/>
    <property type="match status" value="2"/>
</dbReference>
<feature type="domain" description="EamA" evidence="6">
    <location>
        <begin position="9"/>
        <end position="128"/>
    </location>
</feature>
<feature type="transmembrane region" description="Helical" evidence="5">
    <location>
        <begin position="137"/>
        <end position="156"/>
    </location>
</feature>
<dbReference type="InterPro" id="IPR000620">
    <property type="entry name" value="EamA_dom"/>
</dbReference>
<protein>
    <submittedName>
        <fullName evidence="7">DMT family transporter</fullName>
    </submittedName>
</protein>
<reference evidence="7 8" key="1">
    <citation type="submission" date="2020-05" db="EMBL/GenBank/DDBJ databases">
        <title>Aquincola sp. isolate from soil.</title>
        <authorList>
            <person name="Han J."/>
            <person name="Kim D.-U."/>
        </authorList>
    </citation>
    <scope>NUCLEOTIDE SEQUENCE [LARGE SCALE GENOMIC DNA]</scope>
    <source>
        <strain evidence="7 8">S2</strain>
    </source>
</reference>
<dbReference type="Proteomes" id="UP000737171">
    <property type="component" value="Unassembled WGS sequence"/>
</dbReference>
<feature type="transmembrane region" description="Helical" evidence="5">
    <location>
        <begin position="112"/>
        <end position="131"/>
    </location>
</feature>
<feature type="transmembrane region" description="Helical" evidence="5">
    <location>
        <begin position="72"/>
        <end position="105"/>
    </location>
</feature>
<feature type="transmembrane region" description="Helical" evidence="5">
    <location>
        <begin position="250"/>
        <end position="267"/>
    </location>
</feature>
<evidence type="ECO:0000256" key="5">
    <source>
        <dbReference type="SAM" id="Phobius"/>
    </source>
</evidence>
<feature type="domain" description="EamA" evidence="6">
    <location>
        <begin position="138"/>
        <end position="266"/>
    </location>
</feature>
<name>A0ABX2EG67_9BURK</name>
<keyword evidence="2 5" id="KW-0812">Transmembrane</keyword>
<evidence type="ECO:0000256" key="4">
    <source>
        <dbReference type="ARBA" id="ARBA00023136"/>
    </source>
</evidence>
<accession>A0ABX2EG67</accession>
<gene>
    <name evidence="7" type="ORF">HLB44_11435</name>
</gene>
<dbReference type="EMBL" id="JABRWJ010000003">
    <property type="protein sequence ID" value="NRF67597.1"/>
    <property type="molecule type" value="Genomic_DNA"/>
</dbReference>
<proteinExistence type="predicted"/>
<dbReference type="PANTHER" id="PTHR22911:SF6">
    <property type="entry name" value="SOLUTE CARRIER FAMILY 35 MEMBER G1"/>
    <property type="match status" value="1"/>
</dbReference>
<dbReference type="PANTHER" id="PTHR22911">
    <property type="entry name" value="ACYL-MALONYL CONDENSING ENZYME-RELATED"/>
    <property type="match status" value="1"/>
</dbReference>
<feature type="transmembrane region" description="Helical" evidence="5">
    <location>
        <begin position="224"/>
        <end position="244"/>
    </location>
</feature>
<evidence type="ECO:0000256" key="3">
    <source>
        <dbReference type="ARBA" id="ARBA00022989"/>
    </source>
</evidence>
<keyword evidence="3 5" id="KW-1133">Transmembrane helix</keyword>
<dbReference type="Pfam" id="PF00892">
    <property type="entry name" value="EamA"/>
    <property type="match status" value="2"/>
</dbReference>
<evidence type="ECO:0000313" key="8">
    <source>
        <dbReference type="Proteomes" id="UP000737171"/>
    </source>
</evidence>
<comment type="subcellular location">
    <subcellularLocation>
        <location evidence="1">Membrane</location>
        <topology evidence="1">Multi-pass membrane protein</topology>
    </subcellularLocation>
</comment>
<comment type="caution">
    <text evidence="7">The sequence shown here is derived from an EMBL/GenBank/DDBJ whole genome shotgun (WGS) entry which is preliminary data.</text>
</comment>
<dbReference type="Gene3D" id="1.10.3730.20">
    <property type="match status" value="2"/>
</dbReference>
<keyword evidence="4 5" id="KW-0472">Membrane</keyword>
<evidence type="ECO:0000256" key="1">
    <source>
        <dbReference type="ARBA" id="ARBA00004141"/>
    </source>
</evidence>
<evidence type="ECO:0000259" key="6">
    <source>
        <dbReference type="Pfam" id="PF00892"/>
    </source>
</evidence>
<feature type="transmembrane region" description="Helical" evidence="5">
    <location>
        <begin position="33"/>
        <end position="52"/>
    </location>
</feature>
<evidence type="ECO:0000256" key="2">
    <source>
        <dbReference type="ARBA" id="ARBA00022692"/>
    </source>
</evidence>
<keyword evidence="8" id="KW-1185">Reference proteome</keyword>
<evidence type="ECO:0000313" key="7">
    <source>
        <dbReference type="EMBL" id="NRF67597.1"/>
    </source>
</evidence>
<feature type="transmembrane region" description="Helical" evidence="5">
    <location>
        <begin position="195"/>
        <end position="212"/>
    </location>
</feature>
<dbReference type="InterPro" id="IPR037185">
    <property type="entry name" value="EmrE-like"/>
</dbReference>